<comment type="caution">
    <text evidence="2">The sequence shown here is derived from an EMBL/GenBank/DDBJ whole genome shotgun (WGS) entry which is preliminary data.</text>
</comment>
<reference evidence="2 3" key="1">
    <citation type="journal article" date="2019" name="Genome Biol. Evol.">
        <title>Nanopore Sequencing Significantly Improves Genome Assembly of the Protozoan Parasite Trypanosoma cruzi.</title>
        <authorList>
            <person name="Diaz-Viraque F."/>
            <person name="Pita S."/>
            <person name="Greif G."/>
            <person name="de Souza R.C.M."/>
            <person name="Iraola G."/>
            <person name="Robello C."/>
        </authorList>
    </citation>
    <scope>NUCLEOTIDE SEQUENCE [LARGE SCALE GENOMIC DNA]</scope>
    <source>
        <strain evidence="2 3">Berenice</strain>
    </source>
</reference>
<proteinExistence type="predicted"/>
<feature type="region of interest" description="Disordered" evidence="1">
    <location>
        <begin position="168"/>
        <end position="191"/>
    </location>
</feature>
<evidence type="ECO:0000313" key="3">
    <source>
        <dbReference type="Proteomes" id="UP000583944"/>
    </source>
</evidence>
<accession>A0A7J6XM93</accession>
<dbReference type="VEuPathDB" id="TriTrypDB:ECC02_011645"/>
<feature type="region of interest" description="Disordered" evidence="1">
    <location>
        <begin position="335"/>
        <end position="354"/>
    </location>
</feature>
<evidence type="ECO:0000256" key="1">
    <source>
        <dbReference type="SAM" id="MobiDB-lite"/>
    </source>
</evidence>
<feature type="compositionally biased region" description="Polar residues" evidence="1">
    <location>
        <begin position="170"/>
        <end position="191"/>
    </location>
</feature>
<dbReference type="EMBL" id="JABDHM010000289">
    <property type="protein sequence ID" value="KAF5215639.1"/>
    <property type="molecule type" value="Genomic_DNA"/>
</dbReference>
<evidence type="ECO:0000313" key="2">
    <source>
        <dbReference type="EMBL" id="KAF5215639.1"/>
    </source>
</evidence>
<organism evidence="2 3">
    <name type="scientific">Trypanosoma cruzi</name>
    <dbReference type="NCBI Taxonomy" id="5693"/>
    <lineage>
        <taxon>Eukaryota</taxon>
        <taxon>Discoba</taxon>
        <taxon>Euglenozoa</taxon>
        <taxon>Kinetoplastea</taxon>
        <taxon>Metakinetoplastina</taxon>
        <taxon>Trypanosomatida</taxon>
        <taxon>Trypanosomatidae</taxon>
        <taxon>Trypanosoma</taxon>
        <taxon>Schizotrypanum</taxon>
    </lineage>
</organism>
<gene>
    <name evidence="2" type="ORF">ECC02_011645</name>
</gene>
<protein>
    <submittedName>
        <fullName evidence="2">Uncharacterized protein</fullName>
    </submittedName>
</protein>
<dbReference type="Proteomes" id="UP000583944">
    <property type="component" value="Unassembled WGS sequence"/>
</dbReference>
<sequence>MSCFSRSRKRKTGLSVPITRGRLHLLAAPASSAGTMTQMTLSCTHGGRCILNNGNRILWHHTSQRVRTVSVSLLSLSLRTHRRPWHTHRHVRKQLCFFLPRTSHSSTAKRMSLLLSQILLRHAPRHIHQLTGTQSVNVTLLPRMTVPHTHQHGAPPLGASSVWTHKTGCPSEQQLPPSSETGLVSKNQTISPSSPTAAIHEILPAPCIIRDARALNERAKRYAPLDSTKSPLTIPNQSSPWAVHEEHHGKNAQELIYKPLNSFHVNKQCGIMPGLHNNVGWRFPERPPINTARGHSKEKATPPIWLSPRGKHQSKIQQNAANHHIFHTDHRQLTPQMHSTEEEPCSQTRNTQTQ</sequence>
<feature type="compositionally biased region" description="Polar residues" evidence="1">
    <location>
        <begin position="345"/>
        <end position="354"/>
    </location>
</feature>
<dbReference type="AlphaFoldDB" id="A0A7J6XM93"/>
<name>A0A7J6XM93_TRYCR</name>